<keyword evidence="1" id="KW-0472">Membrane</keyword>
<sequence length="117" mass="12703">MAIAPLSANTKGCTIFASGIPFDPVEYDGTTSVPAQANNAYIFLGFGLVLIMCGAVRFHDDMLLAVSDSLASQVTEEHFRKGLIYPPFTNITKISAHIANKVALKAYELGKFHFIHL</sequence>
<evidence type="ECO:0000259" key="2">
    <source>
        <dbReference type="SMART" id="SM00919"/>
    </source>
</evidence>
<reference evidence="3" key="1">
    <citation type="submission" date="2024-03" db="EMBL/GenBank/DDBJ databases">
        <title>WGS assembly of Saponaria officinalis var. Norfolk2.</title>
        <authorList>
            <person name="Jenkins J."/>
            <person name="Shu S."/>
            <person name="Grimwood J."/>
            <person name="Barry K."/>
            <person name="Goodstein D."/>
            <person name="Schmutz J."/>
            <person name="Leebens-Mack J."/>
            <person name="Osbourn A."/>
        </authorList>
    </citation>
    <scope>NUCLEOTIDE SEQUENCE [LARGE SCALE GENOMIC DNA]</scope>
    <source>
        <strain evidence="3">JIC</strain>
    </source>
</reference>
<feature type="transmembrane region" description="Helical" evidence="1">
    <location>
        <begin position="40"/>
        <end position="58"/>
    </location>
</feature>
<dbReference type="GO" id="GO:0006108">
    <property type="term" value="P:malate metabolic process"/>
    <property type="evidence" value="ECO:0007669"/>
    <property type="project" value="TreeGrafter"/>
</dbReference>
<dbReference type="GO" id="GO:0004473">
    <property type="term" value="F:malate dehydrogenase (decarboxylating) (NADP+) activity"/>
    <property type="evidence" value="ECO:0007669"/>
    <property type="project" value="TreeGrafter"/>
</dbReference>
<dbReference type="AlphaFoldDB" id="A0AAW1M629"/>
<dbReference type="SUPFAM" id="SSF51735">
    <property type="entry name" value="NAD(P)-binding Rossmann-fold domains"/>
    <property type="match status" value="1"/>
</dbReference>
<accession>A0AAW1M629</accession>
<dbReference type="SMART" id="SM00919">
    <property type="entry name" value="Malic_M"/>
    <property type="match status" value="1"/>
</dbReference>
<proteinExistence type="predicted"/>
<organism evidence="3 4">
    <name type="scientific">Saponaria officinalis</name>
    <name type="common">Common soapwort</name>
    <name type="synonym">Lychnis saponaria</name>
    <dbReference type="NCBI Taxonomy" id="3572"/>
    <lineage>
        <taxon>Eukaryota</taxon>
        <taxon>Viridiplantae</taxon>
        <taxon>Streptophyta</taxon>
        <taxon>Embryophyta</taxon>
        <taxon>Tracheophyta</taxon>
        <taxon>Spermatophyta</taxon>
        <taxon>Magnoliopsida</taxon>
        <taxon>eudicotyledons</taxon>
        <taxon>Gunneridae</taxon>
        <taxon>Pentapetalae</taxon>
        <taxon>Caryophyllales</taxon>
        <taxon>Caryophyllaceae</taxon>
        <taxon>Caryophylleae</taxon>
        <taxon>Saponaria</taxon>
    </lineage>
</organism>
<dbReference type="PANTHER" id="PTHR23406">
    <property type="entry name" value="MALIC ENZYME-RELATED"/>
    <property type="match status" value="1"/>
</dbReference>
<evidence type="ECO:0000313" key="3">
    <source>
        <dbReference type="EMBL" id="KAK9741514.1"/>
    </source>
</evidence>
<gene>
    <name evidence="3" type="ORF">RND81_03G111400</name>
</gene>
<keyword evidence="4" id="KW-1185">Reference proteome</keyword>
<dbReference type="InterPro" id="IPR036291">
    <property type="entry name" value="NAD(P)-bd_dom_sf"/>
</dbReference>
<dbReference type="EMBL" id="JBDFQZ010000003">
    <property type="protein sequence ID" value="KAK9741514.1"/>
    <property type="molecule type" value="Genomic_DNA"/>
</dbReference>
<comment type="caution">
    <text evidence="3">The sequence shown here is derived from an EMBL/GenBank/DDBJ whole genome shotgun (WGS) entry which is preliminary data.</text>
</comment>
<dbReference type="GO" id="GO:0051287">
    <property type="term" value="F:NAD binding"/>
    <property type="evidence" value="ECO:0007669"/>
    <property type="project" value="InterPro"/>
</dbReference>
<evidence type="ECO:0000313" key="4">
    <source>
        <dbReference type="Proteomes" id="UP001443914"/>
    </source>
</evidence>
<feature type="domain" description="Malic enzyme NAD-binding" evidence="2">
    <location>
        <begin position="1"/>
        <end position="107"/>
    </location>
</feature>
<keyword evidence="1" id="KW-0812">Transmembrane</keyword>
<keyword evidence="1" id="KW-1133">Transmembrane helix</keyword>
<dbReference type="Proteomes" id="UP001443914">
    <property type="component" value="Unassembled WGS sequence"/>
</dbReference>
<protein>
    <recommendedName>
        <fullName evidence="2">Malic enzyme NAD-binding domain-containing protein</fullName>
    </recommendedName>
</protein>
<evidence type="ECO:0000256" key="1">
    <source>
        <dbReference type="SAM" id="Phobius"/>
    </source>
</evidence>
<dbReference type="Gene3D" id="3.40.50.720">
    <property type="entry name" value="NAD(P)-binding Rossmann-like Domain"/>
    <property type="match status" value="1"/>
</dbReference>
<dbReference type="Pfam" id="PF03949">
    <property type="entry name" value="Malic_M"/>
    <property type="match status" value="1"/>
</dbReference>
<dbReference type="GO" id="GO:0009507">
    <property type="term" value="C:chloroplast"/>
    <property type="evidence" value="ECO:0007669"/>
    <property type="project" value="TreeGrafter"/>
</dbReference>
<dbReference type="InterPro" id="IPR012302">
    <property type="entry name" value="Malic_NAD-bd"/>
</dbReference>
<name>A0AAW1M629_SAPOF</name>
<dbReference type="PANTHER" id="PTHR23406:SF64">
    <property type="entry name" value="NADP-DEPENDENT MALIC ENZYME 3"/>
    <property type="match status" value="1"/>
</dbReference>